<evidence type="ECO:0000313" key="2">
    <source>
        <dbReference type="Proteomes" id="UP000254209"/>
    </source>
</evidence>
<reference evidence="1 2" key="1">
    <citation type="submission" date="2018-06" db="EMBL/GenBank/DDBJ databases">
        <authorList>
            <consortium name="Pathogen Informatics"/>
            <person name="Doyle S."/>
        </authorList>
    </citation>
    <scope>NUCLEOTIDE SEQUENCE [LARGE SCALE GENOMIC DNA]</scope>
    <source>
        <strain evidence="1 2">NCTC10283</strain>
    </source>
</reference>
<evidence type="ECO:0000313" key="1">
    <source>
        <dbReference type="EMBL" id="SSY81076.1"/>
    </source>
</evidence>
<dbReference type="RefSeq" id="WP_034295318.1">
    <property type="nucleotide sequence ID" value="NZ_CP091519.2"/>
</dbReference>
<proteinExistence type="predicted"/>
<dbReference type="STRING" id="1120980.GCA_000745955_02385"/>
<name>A0A376BVU8_9NEIS</name>
<sequence>MDKVEEQILRIVQQYPLQECDFISTQMGFCRGKTQRILKSMRQRQLLYTKRVGKTYLYTTEPPVPPKPARTTSEEMAFRRKMVAKFGGLPIVF</sequence>
<organism evidence="1 2">
    <name type="scientific">Alysiella crassa</name>
    <dbReference type="NCBI Taxonomy" id="153491"/>
    <lineage>
        <taxon>Bacteria</taxon>
        <taxon>Pseudomonadati</taxon>
        <taxon>Pseudomonadota</taxon>
        <taxon>Betaproteobacteria</taxon>
        <taxon>Neisseriales</taxon>
        <taxon>Neisseriaceae</taxon>
        <taxon>Alysiella</taxon>
    </lineage>
</organism>
<protein>
    <submittedName>
        <fullName evidence="1">Uncharacterized protein</fullName>
    </submittedName>
</protein>
<dbReference type="EMBL" id="UFSO01000003">
    <property type="protein sequence ID" value="SSY81076.1"/>
    <property type="molecule type" value="Genomic_DNA"/>
</dbReference>
<gene>
    <name evidence="1" type="ORF">NCTC10283_02641</name>
</gene>
<dbReference type="Proteomes" id="UP000254209">
    <property type="component" value="Unassembled WGS sequence"/>
</dbReference>
<keyword evidence="2" id="KW-1185">Reference proteome</keyword>
<dbReference type="AlphaFoldDB" id="A0A376BVU8"/>
<accession>A0A376BVU8</accession>